<dbReference type="InterPro" id="IPR037138">
    <property type="entry name" value="His_deacetylse_dom_sf"/>
</dbReference>
<evidence type="ECO:0000313" key="4">
    <source>
        <dbReference type="Proteomes" id="UP000293719"/>
    </source>
</evidence>
<dbReference type="RefSeq" id="WP_131615670.1">
    <property type="nucleotide sequence ID" value="NZ_CP036532.1"/>
</dbReference>
<dbReference type="Pfam" id="PF00850">
    <property type="entry name" value="Hist_deacetyl"/>
    <property type="match status" value="1"/>
</dbReference>
<proteinExistence type="inferred from homology"/>
<name>A0A4P6UZL4_9HYPH</name>
<organism evidence="3 4">
    <name type="scientific">Roseitalea porphyridii</name>
    <dbReference type="NCBI Taxonomy" id="1852022"/>
    <lineage>
        <taxon>Bacteria</taxon>
        <taxon>Pseudomonadati</taxon>
        <taxon>Pseudomonadota</taxon>
        <taxon>Alphaproteobacteria</taxon>
        <taxon>Hyphomicrobiales</taxon>
        <taxon>Ahrensiaceae</taxon>
        <taxon>Roseitalea</taxon>
    </lineage>
</organism>
<dbReference type="Gene3D" id="3.40.800.20">
    <property type="entry name" value="Histone deacetylase domain"/>
    <property type="match status" value="1"/>
</dbReference>
<dbReference type="InterPro" id="IPR023696">
    <property type="entry name" value="Ureohydrolase_dom_sf"/>
</dbReference>
<evidence type="ECO:0000259" key="2">
    <source>
        <dbReference type="Pfam" id="PF00850"/>
    </source>
</evidence>
<dbReference type="KEGG" id="rpod:E0E05_04710"/>
<sequence>MVTRYFEHPIFKEHVTPPGHPERVDRLRALEEALTADAFATLDRVEAPRADESAVLLAHPESFLDKVKAQIPEEGLARIDADTVAGPKSMEAALHGIGAAMAAVDGVFDRSFDNAFVAARPPGHHAEKETAMGFCLFNTAAIAARHAQRTHGAERVAIVDWDVHHGNGTQDIFWDDASVLYCSTHQMPLYPGTGAKGETGAHGTICNAPLSPGDAGEAFREAFKSRVLNAIDAFRPDLIVISAGFDAHHRDPLANLNLVEDDFDWATGRLIEAAGRHADNRLVSVLEGGYDLQGLAASAGTHIQRLMWG</sequence>
<reference evidence="3 4" key="1">
    <citation type="journal article" date="2017" name="Int. J. Syst. Evol. Microbiol.">
        <title>Roseitalea porphyridii gen. nov., sp. nov., isolated from a red alga, and reclassification of Hoeflea suaedae Chung et al. 2013 as Pseudohoeflea suaedae gen. nov., comb. nov.</title>
        <authorList>
            <person name="Hyeon J.W."/>
            <person name="Jeong S.E."/>
            <person name="Baek K."/>
            <person name="Jeon C.O."/>
        </authorList>
    </citation>
    <scope>NUCLEOTIDE SEQUENCE [LARGE SCALE GENOMIC DNA]</scope>
    <source>
        <strain evidence="3 4">MA7-20</strain>
    </source>
</reference>
<dbReference type="GeneID" id="90766589"/>
<dbReference type="PANTHER" id="PTHR10625:SF10">
    <property type="entry name" value="HISTONE DEACETYLASE HDAC1"/>
    <property type="match status" value="1"/>
</dbReference>
<feature type="domain" description="Histone deacetylase" evidence="2">
    <location>
        <begin position="20"/>
        <end position="304"/>
    </location>
</feature>
<dbReference type="GO" id="GO:0004407">
    <property type="term" value="F:histone deacetylase activity"/>
    <property type="evidence" value="ECO:0007669"/>
    <property type="project" value="TreeGrafter"/>
</dbReference>
<accession>A0A4P6UZL4</accession>
<evidence type="ECO:0000313" key="3">
    <source>
        <dbReference type="EMBL" id="QBK29963.1"/>
    </source>
</evidence>
<protein>
    <submittedName>
        <fullName evidence="3">Histone deacetylase family protein</fullName>
    </submittedName>
</protein>
<dbReference type="EMBL" id="CP036532">
    <property type="protein sequence ID" value="QBK29963.1"/>
    <property type="molecule type" value="Genomic_DNA"/>
</dbReference>
<dbReference type="Proteomes" id="UP000293719">
    <property type="component" value="Chromosome"/>
</dbReference>
<gene>
    <name evidence="3" type="ORF">E0E05_04710</name>
</gene>
<dbReference type="OrthoDB" id="9808367at2"/>
<dbReference type="GO" id="GO:0040029">
    <property type="term" value="P:epigenetic regulation of gene expression"/>
    <property type="evidence" value="ECO:0007669"/>
    <property type="project" value="TreeGrafter"/>
</dbReference>
<dbReference type="AlphaFoldDB" id="A0A4P6UZL4"/>
<dbReference type="PRINTS" id="PR01270">
    <property type="entry name" value="HDASUPER"/>
</dbReference>
<dbReference type="PANTHER" id="PTHR10625">
    <property type="entry name" value="HISTONE DEACETYLASE HDAC1-RELATED"/>
    <property type="match status" value="1"/>
</dbReference>
<keyword evidence="4" id="KW-1185">Reference proteome</keyword>
<dbReference type="CDD" id="cd11599">
    <property type="entry name" value="HDAC_classII_2"/>
    <property type="match status" value="1"/>
</dbReference>
<dbReference type="InterPro" id="IPR023801">
    <property type="entry name" value="His_deacetylse_dom"/>
</dbReference>
<comment type="similarity">
    <text evidence="1">Belongs to the histone deacetylase family.</text>
</comment>
<dbReference type="SUPFAM" id="SSF52768">
    <property type="entry name" value="Arginase/deacetylase"/>
    <property type="match status" value="1"/>
</dbReference>
<evidence type="ECO:0000256" key="1">
    <source>
        <dbReference type="ARBA" id="ARBA00005947"/>
    </source>
</evidence>
<dbReference type="InterPro" id="IPR000286">
    <property type="entry name" value="HDACs"/>
</dbReference>